<protein>
    <submittedName>
        <fullName evidence="2">Uncharacterized protein</fullName>
    </submittedName>
</protein>
<evidence type="ECO:0000313" key="2">
    <source>
        <dbReference type="EMBL" id="GJS95871.1"/>
    </source>
</evidence>
<keyword evidence="3" id="KW-1185">Reference proteome</keyword>
<proteinExistence type="predicted"/>
<feature type="compositionally biased region" description="Polar residues" evidence="1">
    <location>
        <begin position="1"/>
        <end position="10"/>
    </location>
</feature>
<comment type="caution">
    <text evidence="2">The sequence shown here is derived from an EMBL/GenBank/DDBJ whole genome shotgun (WGS) entry which is preliminary data.</text>
</comment>
<reference evidence="2" key="1">
    <citation type="journal article" date="2022" name="Int. J. Mol. Sci.">
        <title>Draft Genome of Tanacetum Coccineum: Genomic Comparison of Closely Related Tanacetum-Family Plants.</title>
        <authorList>
            <person name="Yamashiro T."/>
            <person name="Shiraishi A."/>
            <person name="Nakayama K."/>
            <person name="Satake H."/>
        </authorList>
    </citation>
    <scope>NUCLEOTIDE SEQUENCE</scope>
</reference>
<accession>A0ABQ5A2Q9</accession>
<name>A0ABQ5A2Q9_9ASTR</name>
<dbReference type="Proteomes" id="UP001151760">
    <property type="component" value="Unassembled WGS sequence"/>
</dbReference>
<feature type="region of interest" description="Disordered" evidence="1">
    <location>
        <begin position="1"/>
        <end position="21"/>
    </location>
</feature>
<gene>
    <name evidence="2" type="ORF">Tco_0802839</name>
</gene>
<evidence type="ECO:0000313" key="3">
    <source>
        <dbReference type="Proteomes" id="UP001151760"/>
    </source>
</evidence>
<reference evidence="2" key="2">
    <citation type="submission" date="2022-01" db="EMBL/GenBank/DDBJ databases">
        <authorList>
            <person name="Yamashiro T."/>
            <person name="Shiraishi A."/>
            <person name="Satake H."/>
            <person name="Nakayama K."/>
        </authorList>
    </citation>
    <scope>NUCLEOTIDE SEQUENCE</scope>
</reference>
<feature type="compositionally biased region" description="Polar residues" evidence="1">
    <location>
        <begin position="90"/>
        <end position="103"/>
    </location>
</feature>
<feature type="region of interest" description="Disordered" evidence="1">
    <location>
        <begin position="82"/>
        <end position="113"/>
    </location>
</feature>
<organism evidence="2 3">
    <name type="scientific">Tanacetum coccineum</name>
    <dbReference type="NCBI Taxonomy" id="301880"/>
    <lineage>
        <taxon>Eukaryota</taxon>
        <taxon>Viridiplantae</taxon>
        <taxon>Streptophyta</taxon>
        <taxon>Embryophyta</taxon>
        <taxon>Tracheophyta</taxon>
        <taxon>Spermatophyta</taxon>
        <taxon>Magnoliopsida</taxon>
        <taxon>eudicotyledons</taxon>
        <taxon>Gunneridae</taxon>
        <taxon>Pentapetalae</taxon>
        <taxon>asterids</taxon>
        <taxon>campanulids</taxon>
        <taxon>Asterales</taxon>
        <taxon>Asteraceae</taxon>
        <taxon>Asteroideae</taxon>
        <taxon>Anthemideae</taxon>
        <taxon>Anthemidinae</taxon>
        <taxon>Tanacetum</taxon>
    </lineage>
</organism>
<dbReference type="EMBL" id="BQNB010011842">
    <property type="protein sequence ID" value="GJS95871.1"/>
    <property type="molecule type" value="Genomic_DNA"/>
</dbReference>
<sequence length="151" mass="16740">MKEKSTNFITPTKALGEAQEEEISPTILEAAKTLSKVASQCVSKEKSTDKGKRYRRRARSIAKKIDIGLDVEEEINTGREEINTGIEEVSTGSTKVDSGTASKRGQREGKAPMVEEDIQATHKTKEQLRQEEVGLEEAIKLQAQLHEEDAK</sequence>
<evidence type="ECO:0000256" key="1">
    <source>
        <dbReference type="SAM" id="MobiDB-lite"/>
    </source>
</evidence>